<dbReference type="SUPFAM" id="SSF50952">
    <property type="entry name" value="Soluble quinoprotein glucose dehydrogenase"/>
    <property type="match status" value="1"/>
</dbReference>
<dbReference type="AlphaFoldDB" id="A0A7X5J7S8"/>
<evidence type="ECO:0000313" key="2">
    <source>
        <dbReference type="EMBL" id="NBN77822.1"/>
    </source>
</evidence>
<dbReference type="EMBL" id="JAABLQ010000001">
    <property type="protein sequence ID" value="NBN77822.1"/>
    <property type="molecule type" value="Genomic_DNA"/>
</dbReference>
<dbReference type="InterPro" id="IPR012938">
    <property type="entry name" value="Glc/Sorbosone_DH"/>
</dbReference>
<dbReference type="Pfam" id="PF07995">
    <property type="entry name" value="GSDH"/>
    <property type="match status" value="1"/>
</dbReference>
<dbReference type="Gene3D" id="2.120.10.30">
    <property type="entry name" value="TolB, C-terminal domain"/>
    <property type="match status" value="1"/>
</dbReference>
<sequence length="358" mass="37898">MALAAPARADTIASQQARFTLVDVARGLENPWGLAFLPDGRMLVTERPGRLRLVSAEGELSAPLNGVPVVYDTGQGGLLDVAVDPQFAENSTIYLSYAAPVSGGGTTAIARARLTQSGLSDVTVIFTAKTRGSSGRHYGSRLAFGPDGLLYATIGDHGDDDSAQDLGLHSGKVIRITRTGEPAPGNPFIGRSGALPEIFTYGNRNPQGLTVTPEGGIWAHEHGPRGGDEINVLRAGANYGWPVITHGRAYSGLSIGEGKEKPGMEQAIHLYVPSIAPSGMAFYSGSRFPAWQGDLFLGALAGTHLNRLEIEGGKVVGEERLLEDLGERIRDVRSGPDGHLYLLTDSEEGRLIRIAPAR</sequence>
<dbReference type="InterPro" id="IPR011041">
    <property type="entry name" value="Quinoprot_gluc/sorb_DH_b-prop"/>
</dbReference>
<name>A0A7X5J7S8_9HYPH</name>
<gene>
    <name evidence="2" type="ORF">GWI72_06015</name>
</gene>
<comment type="caution">
    <text evidence="2">The sequence shown here is derived from an EMBL/GenBank/DDBJ whole genome shotgun (WGS) entry which is preliminary data.</text>
</comment>
<evidence type="ECO:0000259" key="1">
    <source>
        <dbReference type="Pfam" id="PF07995"/>
    </source>
</evidence>
<proteinExistence type="predicted"/>
<evidence type="ECO:0000313" key="3">
    <source>
        <dbReference type="Proteomes" id="UP000586722"/>
    </source>
</evidence>
<feature type="domain" description="Glucose/Sorbosone dehydrogenase" evidence="1">
    <location>
        <begin position="28"/>
        <end position="353"/>
    </location>
</feature>
<accession>A0A7X5J7S8</accession>
<organism evidence="2 3">
    <name type="scientific">Pannonibacter tanglangensis</name>
    <dbReference type="NCBI Taxonomy" id="2750084"/>
    <lineage>
        <taxon>Bacteria</taxon>
        <taxon>Pseudomonadati</taxon>
        <taxon>Pseudomonadota</taxon>
        <taxon>Alphaproteobacteria</taxon>
        <taxon>Hyphomicrobiales</taxon>
        <taxon>Stappiaceae</taxon>
        <taxon>Pannonibacter</taxon>
    </lineage>
</organism>
<dbReference type="PANTHER" id="PTHR19328">
    <property type="entry name" value="HEDGEHOG-INTERACTING PROTEIN"/>
    <property type="match status" value="1"/>
</dbReference>
<dbReference type="InterPro" id="IPR011042">
    <property type="entry name" value="6-blade_b-propeller_TolB-like"/>
</dbReference>
<reference evidence="3" key="1">
    <citation type="submission" date="2020-01" db="EMBL/GenBank/DDBJ databases">
        <authorList>
            <person name="Fang Y."/>
            <person name="Sun R."/>
            <person name="Nie L."/>
            <person name="He J."/>
            <person name="Hao L."/>
            <person name="Wang L."/>
            <person name="Su S."/>
            <person name="Lv E."/>
            <person name="Zhang Z."/>
            <person name="Xie R."/>
            <person name="Liu H."/>
        </authorList>
    </citation>
    <scope>NUCLEOTIDE SEQUENCE [LARGE SCALE GENOMIC DNA]</scope>
    <source>
        <strain evidence="3">XCT-53</strain>
    </source>
</reference>
<dbReference type="PANTHER" id="PTHR19328:SF75">
    <property type="entry name" value="ALDOSE SUGAR DEHYDROGENASE YLII"/>
    <property type="match status" value="1"/>
</dbReference>
<protein>
    <submittedName>
        <fullName evidence="2">PQQ-dependent sugar dehydrogenase</fullName>
    </submittedName>
</protein>
<keyword evidence="3" id="KW-1185">Reference proteome</keyword>
<dbReference type="Proteomes" id="UP000586722">
    <property type="component" value="Unassembled WGS sequence"/>
</dbReference>